<reference evidence="1 2" key="1">
    <citation type="submission" date="2023-07" db="EMBL/GenBank/DDBJ databases">
        <title>Sorghum-associated microbial communities from plants grown in Nebraska, USA.</title>
        <authorList>
            <person name="Schachtman D."/>
        </authorList>
    </citation>
    <scope>NUCLEOTIDE SEQUENCE [LARGE SCALE GENOMIC DNA]</scope>
    <source>
        <strain evidence="1 2">596</strain>
    </source>
</reference>
<comment type="caution">
    <text evidence="1">The sequence shown here is derived from an EMBL/GenBank/DDBJ whole genome shotgun (WGS) entry which is preliminary data.</text>
</comment>
<name>A0ABU1PH62_9BURK</name>
<accession>A0ABU1PH62</accession>
<evidence type="ECO:0000313" key="2">
    <source>
        <dbReference type="Proteomes" id="UP001260715"/>
    </source>
</evidence>
<gene>
    <name evidence="1" type="ORF">J2W50_002893</name>
</gene>
<protein>
    <submittedName>
        <fullName evidence="1">Uncharacterized protein</fullName>
    </submittedName>
</protein>
<organism evidence="1 2">
    <name type="scientific">Herbaspirillum frisingense</name>
    <dbReference type="NCBI Taxonomy" id="92645"/>
    <lineage>
        <taxon>Bacteria</taxon>
        <taxon>Pseudomonadati</taxon>
        <taxon>Pseudomonadota</taxon>
        <taxon>Betaproteobacteria</taxon>
        <taxon>Burkholderiales</taxon>
        <taxon>Oxalobacteraceae</taxon>
        <taxon>Herbaspirillum</taxon>
    </lineage>
</organism>
<dbReference type="EMBL" id="JAVDSJ010000003">
    <property type="protein sequence ID" value="MDR6584683.1"/>
    <property type="molecule type" value="Genomic_DNA"/>
</dbReference>
<dbReference type="RefSeq" id="WP_039874028.1">
    <property type="nucleotide sequence ID" value="NZ_JAVDSJ010000003.1"/>
</dbReference>
<keyword evidence="2" id="KW-1185">Reference proteome</keyword>
<proteinExistence type="predicted"/>
<evidence type="ECO:0000313" key="1">
    <source>
        <dbReference type="EMBL" id="MDR6584683.1"/>
    </source>
</evidence>
<sequence length="65" mass="7156">MSKVNRWREFSFIKTVSSPEKGVEADLSTRNDEKLAASQIFGADAVRDQQAILAAESEGLAIQED</sequence>
<dbReference type="Proteomes" id="UP001260715">
    <property type="component" value="Unassembled WGS sequence"/>
</dbReference>